<gene>
    <name evidence="1" type="ORF">HMPREF1541_00315</name>
</gene>
<dbReference type="EMBL" id="KB822711">
    <property type="protein sequence ID" value="ETN46131.1"/>
    <property type="molecule type" value="Genomic_DNA"/>
</dbReference>
<name>W2SBL9_CYPE1</name>
<organism evidence="1 2">
    <name type="scientific">Cyphellophora europaea (strain CBS 101466)</name>
    <name type="common">Phialophora europaea</name>
    <dbReference type="NCBI Taxonomy" id="1220924"/>
    <lineage>
        <taxon>Eukaryota</taxon>
        <taxon>Fungi</taxon>
        <taxon>Dikarya</taxon>
        <taxon>Ascomycota</taxon>
        <taxon>Pezizomycotina</taxon>
        <taxon>Eurotiomycetes</taxon>
        <taxon>Chaetothyriomycetidae</taxon>
        <taxon>Chaetothyriales</taxon>
        <taxon>Cyphellophoraceae</taxon>
        <taxon>Cyphellophora</taxon>
    </lineage>
</organism>
<protein>
    <submittedName>
        <fullName evidence="1">Uncharacterized protein</fullName>
    </submittedName>
</protein>
<evidence type="ECO:0000313" key="2">
    <source>
        <dbReference type="Proteomes" id="UP000030752"/>
    </source>
</evidence>
<dbReference type="InParanoid" id="W2SBL9"/>
<reference evidence="1 2" key="1">
    <citation type="submission" date="2013-03" db="EMBL/GenBank/DDBJ databases">
        <title>The Genome Sequence of Phialophora europaea CBS 101466.</title>
        <authorList>
            <consortium name="The Broad Institute Genomics Platform"/>
            <person name="Cuomo C."/>
            <person name="de Hoog S."/>
            <person name="Gorbushina A."/>
            <person name="Walker B."/>
            <person name="Young S.K."/>
            <person name="Zeng Q."/>
            <person name="Gargeya S."/>
            <person name="Fitzgerald M."/>
            <person name="Haas B."/>
            <person name="Abouelleil A."/>
            <person name="Allen A.W."/>
            <person name="Alvarado L."/>
            <person name="Arachchi H.M."/>
            <person name="Berlin A.M."/>
            <person name="Chapman S.B."/>
            <person name="Gainer-Dewar J."/>
            <person name="Goldberg J."/>
            <person name="Griggs A."/>
            <person name="Gujja S."/>
            <person name="Hansen M."/>
            <person name="Howarth C."/>
            <person name="Imamovic A."/>
            <person name="Ireland A."/>
            <person name="Larimer J."/>
            <person name="McCowan C."/>
            <person name="Murphy C."/>
            <person name="Pearson M."/>
            <person name="Poon T.W."/>
            <person name="Priest M."/>
            <person name="Roberts A."/>
            <person name="Saif S."/>
            <person name="Shea T."/>
            <person name="Sisk P."/>
            <person name="Sykes S."/>
            <person name="Wortman J."/>
            <person name="Nusbaum C."/>
            <person name="Birren B."/>
        </authorList>
    </citation>
    <scope>NUCLEOTIDE SEQUENCE [LARGE SCALE GENOMIC DNA]</scope>
    <source>
        <strain evidence="1 2">CBS 101466</strain>
    </source>
</reference>
<accession>W2SBL9</accession>
<sequence>MVSHLAPKVESLALDVGDISKLWHNTAIPGVDVEVEQYSFFASLRGFKHLRSLQVSPPYVSRTTSQRLLNLDPTRNIDWGVRQQQPITDADAVAMFERLRAQIPTLEHFAIVPSEKRFRSDLVKTFRPSLQGVPDHTEFQPMAWYMDRWGDKTILTTRQARKNYEQRQIWVGERRTRTEIKRDAYMVFDTDAPGVRMGEWVLDNICI</sequence>
<dbReference type="Proteomes" id="UP000030752">
    <property type="component" value="Unassembled WGS sequence"/>
</dbReference>
<dbReference type="eggNOG" id="ENOG502THH2">
    <property type="taxonomic scope" value="Eukaryota"/>
</dbReference>
<dbReference type="OrthoDB" id="4111629at2759"/>
<dbReference type="RefSeq" id="XP_008710843.1">
    <property type="nucleotide sequence ID" value="XM_008712621.1"/>
</dbReference>
<evidence type="ECO:0000313" key="1">
    <source>
        <dbReference type="EMBL" id="ETN46131.1"/>
    </source>
</evidence>
<keyword evidence="2" id="KW-1185">Reference proteome</keyword>
<proteinExistence type="predicted"/>
<dbReference type="AlphaFoldDB" id="W2SBL9"/>
<dbReference type="HOGENOM" id="CLU_1326325_0_0_1"/>
<dbReference type="VEuPathDB" id="FungiDB:HMPREF1541_00315"/>
<dbReference type="GeneID" id="19967654"/>